<feature type="domain" description="Invertebrate defensins family profile" evidence="3">
    <location>
        <begin position="111"/>
        <end position="149"/>
    </location>
</feature>
<keyword evidence="2" id="KW-0732">Signal</keyword>
<organism evidence="4 5">
    <name type="scientific">Monosporascus cannonballus</name>
    <dbReference type="NCBI Taxonomy" id="155416"/>
    <lineage>
        <taxon>Eukaryota</taxon>
        <taxon>Fungi</taxon>
        <taxon>Dikarya</taxon>
        <taxon>Ascomycota</taxon>
        <taxon>Pezizomycotina</taxon>
        <taxon>Sordariomycetes</taxon>
        <taxon>Xylariomycetidae</taxon>
        <taxon>Xylariales</taxon>
        <taxon>Xylariales incertae sedis</taxon>
        <taxon>Monosporascus</taxon>
    </lineage>
</organism>
<comment type="caution">
    <text evidence="4">The sequence shown here is derived from an EMBL/GenBank/DDBJ whole genome shotgun (WGS) entry which is preliminary data.</text>
</comment>
<keyword evidence="1" id="KW-1015">Disulfide bond</keyword>
<dbReference type="InterPro" id="IPR001542">
    <property type="entry name" value="Defensin_invertebrate/fungal"/>
</dbReference>
<reference evidence="4 5" key="1">
    <citation type="submission" date="2018-06" db="EMBL/GenBank/DDBJ databases">
        <title>Complete Genomes of Monosporascus.</title>
        <authorList>
            <person name="Robinson A.J."/>
            <person name="Natvig D.O."/>
        </authorList>
    </citation>
    <scope>NUCLEOTIDE SEQUENCE [LARGE SCALE GENOMIC DNA]</scope>
    <source>
        <strain evidence="4 5">CBS 609.92</strain>
    </source>
</reference>
<dbReference type="PROSITE" id="PS51378">
    <property type="entry name" value="INVERT_DEFENSINS"/>
    <property type="match status" value="1"/>
</dbReference>
<feature type="chain" id="PRO_5045620590" description="Invertebrate defensins family profile domain-containing protein" evidence="2">
    <location>
        <begin position="21"/>
        <end position="149"/>
    </location>
</feature>
<dbReference type="Proteomes" id="UP000294003">
    <property type="component" value="Unassembled WGS sequence"/>
</dbReference>
<dbReference type="EMBL" id="QJNS01000046">
    <property type="protein sequence ID" value="RYO91008.1"/>
    <property type="molecule type" value="Genomic_DNA"/>
</dbReference>
<evidence type="ECO:0000256" key="2">
    <source>
        <dbReference type="SAM" id="SignalP"/>
    </source>
</evidence>
<proteinExistence type="predicted"/>
<evidence type="ECO:0000313" key="5">
    <source>
        <dbReference type="Proteomes" id="UP000294003"/>
    </source>
</evidence>
<evidence type="ECO:0000313" key="4">
    <source>
        <dbReference type="EMBL" id="RYO91008.1"/>
    </source>
</evidence>
<accession>A0ABY0HE09</accession>
<protein>
    <recommendedName>
        <fullName evidence="3">Invertebrate defensins family profile domain-containing protein</fullName>
    </recommendedName>
</protein>
<sequence length="149" mass="16006">MQFFCSVLATFALYTALAEGFCRNSVSCLIGGDSVCNNVCVRQGNPNGGRCMPRDGCPGYDICACYPRSKGKRDDAVIDGDEVINEVLKDVGLTDLADKAKTRDVSDVEKRSICCSLLPPFKGLCCENHCSWIGKPGGQCSSKDICTCN</sequence>
<dbReference type="Pfam" id="PF01097">
    <property type="entry name" value="Defensin_2"/>
    <property type="match status" value="1"/>
</dbReference>
<name>A0ABY0HE09_9PEZI</name>
<gene>
    <name evidence="4" type="ORF">DL762_002439</name>
</gene>
<feature type="signal peptide" evidence="2">
    <location>
        <begin position="1"/>
        <end position="20"/>
    </location>
</feature>
<evidence type="ECO:0000256" key="1">
    <source>
        <dbReference type="ARBA" id="ARBA00023157"/>
    </source>
</evidence>
<keyword evidence="5" id="KW-1185">Reference proteome</keyword>
<evidence type="ECO:0000259" key="3">
    <source>
        <dbReference type="PROSITE" id="PS51378"/>
    </source>
</evidence>